<protein>
    <submittedName>
        <fullName evidence="2">EsV-1-213-like protein 1</fullName>
    </submittedName>
</protein>
<name>B2KWI7_ECTSI</name>
<dbReference type="EMBL" id="EU254745">
    <property type="protein sequence ID" value="ABY66160.1"/>
    <property type="molecule type" value="Genomic_DNA"/>
</dbReference>
<accession>B2KWI7</accession>
<feature type="region of interest" description="Disordered" evidence="1">
    <location>
        <begin position="1"/>
        <end position="27"/>
    </location>
</feature>
<reference evidence="2" key="1">
    <citation type="journal article" date="2008" name="BMC Evol. Biol.">
        <title>The genome of the brown alga Ectocarpus siliculosus contains a series of viral DNA pieces, suggesting an ancient association with large dsDNA viruses.</title>
        <authorList>
            <person name="Delaroque N."/>
            <person name="Boland W."/>
        </authorList>
    </citation>
    <scope>NUCLEOTIDE SEQUENCE</scope>
    <source>
        <strain evidence="2">NZVic14</strain>
    </source>
</reference>
<evidence type="ECO:0000313" key="2">
    <source>
        <dbReference type="EMBL" id="ABY66160.1"/>
    </source>
</evidence>
<organism evidence="2">
    <name type="scientific">Ectocarpus siliculosus</name>
    <name type="common">Brown alga</name>
    <name type="synonym">Conferva siliculosa</name>
    <dbReference type="NCBI Taxonomy" id="2880"/>
    <lineage>
        <taxon>Eukaryota</taxon>
        <taxon>Sar</taxon>
        <taxon>Stramenopiles</taxon>
        <taxon>Ochrophyta</taxon>
        <taxon>PX clade</taxon>
        <taxon>Phaeophyceae</taxon>
        <taxon>Ectocarpales</taxon>
        <taxon>Ectocarpaceae</taxon>
        <taxon>Ectocarpus</taxon>
    </lineage>
</organism>
<feature type="compositionally biased region" description="Basic residues" evidence="1">
    <location>
        <begin position="1"/>
        <end position="11"/>
    </location>
</feature>
<sequence length="675" mass="75852">MASSRANKRAKVSSSAKEPVTTLDNKAFDEKDVAESKTHTKMTFRCPVTIDNVFTAPTATQVKVFYESRSSKGEPFDHLPEGEKLAWTESFHDNKTLMGFIVYTQLFPKLLQNRIKLNAATYHWAHLDNSSEKGRTKLEQRRNAVDRLKRNGSTRSVFMGLPYTVDTSANILTFMKMDVEEEDERFRFFTKREFSMIFSKRGEVSSSSVYASCSMALSLLWFATAVLARPCCLESIILPLSVTERRAMEQRFKCPPQFFDGPIQSFQTNWKDVFAAIDTHHRNINYTMLEKACEHKYIKGVHIADVYAVFRATMTAPDDMNSITALVRSYIQHAKHGVESGAVVGVIDVIRDKSVEAIGKIDGGVLGSIFPAYGERACLKVQAECSGLEGGSSLFDDSVSNKLTEILAHFDCELWKARKKDKVERVVAANMDPAGMNKKIEGEKMLDPTDPKSIDLMHTMLQTISGQVWKPLKKMIGEALGASLEYPAAFLRITQEEGEQLHKHVLTAGVTYTDVANLCTLLLLSFSFQRSQVLREATVDEFVLVPDATHYKLSFKNRRFKTASSGGTSSAPPVSHFMLSPDQSMITRFIAIVGHRFCGTLCLDNEARRLFVNTKGDTRFNTRQSFMQILVQFGKQKTTKSSTMQCMNTWKNATTAGALSRVLRKNTETSLRKTR</sequence>
<proteinExistence type="predicted"/>
<evidence type="ECO:0000256" key="1">
    <source>
        <dbReference type="SAM" id="MobiDB-lite"/>
    </source>
</evidence>
<dbReference type="AlphaFoldDB" id="B2KWI7"/>